<dbReference type="SUPFAM" id="SSF49785">
    <property type="entry name" value="Galactose-binding domain-like"/>
    <property type="match status" value="1"/>
</dbReference>
<feature type="signal peptide" evidence="1">
    <location>
        <begin position="1"/>
        <end position="27"/>
    </location>
</feature>
<dbReference type="InterPro" id="IPR008979">
    <property type="entry name" value="Galactose-bd-like_sf"/>
</dbReference>
<gene>
    <name evidence="2" type="ORF">B0T15DRAFT_522399</name>
</gene>
<organism evidence="2 3">
    <name type="scientific">Chaetomium strumarium</name>
    <dbReference type="NCBI Taxonomy" id="1170767"/>
    <lineage>
        <taxon>Eukaryota</taxon>
        <taxon>Fungi</taxon>
        <taxon>Dikarya</taxon>
        <taxon>Ascomycota</taxon>
        <taxon>Pezizomycotina</taxon>
        <taxon>Sordariomycetes</taxon>
        <taxon>Sordariomycetidae</taxon>
        <taxon>Sordariales</taxon>
        <taxon>Chaetomiaceae</taxon>
        <taxon>Chaetomium</taxon>
    </lineage>
</organism>
<keyword evidence="3" id="KW-1185">Reference proteome</keyword>
<protein>
    <recommendedName>
        <fullName evidence="4">Secreted protein</fullName>
    </recommendedName>
</protein>
<name>A0AAJ0GX17_9PEZI</name>
<reference evidence="2" key="2">
    <citation type="submission" date="2023-06" db="EMBL/GenBank/DDBJ databases">
        <authorList>
            <consortium name="Lawrence Berkeley National Laboratory"/>
            <person name="Mondo S.J."/>
            <person name="Hensen N."/>
            <person name="Bonometti L."/>
            <person name="Westerberg I."/>
            <person name="Brannstrom I.O."/>
            <person name="Guillou S."/>
            <person name="Cros-Aarteil S."/>
            <person name="Calhoun S."/>
            <person name="Haridas S."/>
            <person name="Kuo A."/>
            <person name="Pangilinan J."/>
            <person name="Riley R."/>
            <person name="Labutti K."/>
            <person name="Andreopoulos B."/>
            <person name="Lipzen A."/>
            <person name="Chen C."/>
            <person name="Yanf M."/>
            <person name="Daum C."/>
            <person name="Ng V."/>
            <person name="Clum A."/>
            <person name="Steindorff A."/>
            <person name="Ohm R."/>
            <person name="Martin F."/>
            <person name="Silar P."/>
            <person name="Natvig D."/>
            <person name="Lalanne C."/>
            <person name="Gautier V."/>
            <person name="Ament-Velasquez S.L."/>
            <person name="Kruys A."/>
            <person name="Hutchinson M.I."/>
            <person name="Powell A.J."/>
            <person name="Barry K."/>
            <person name="Miller A.N."/>
            <person name="Grigoriev I.V."/>
            <person name="Debuchy R."/>
            <person name="Gladieux P."/>
            <person name="Thoren M.H."/>
            <person name="Johannesson H."/>
        </authorList>
    </citation>
    <scope>NUCLEOTIDE SEQUENCE</scope>
    <source>
        <strain evidence="2">CBS 333.67</strain>
    </source>
</reference>
<evidence type="ECO:0008006" key="4">
    <source>
        <dbReference type="Google" id="ProtNLM"/>
    </source>
</evidence>
<dbReference type="GeneID" id="87887456"/>
<evidence type="ECO:0000256" key="1">
    <source>
        <dbReference type="SAM" id="SignalP"/>
    </source>
</evidence>
<dbReference type="EMBL" id="JAUDZG010000002">
    <property type="protein sequence ID" value="KAK3307732.1"/>
    <property type="molecule type" value="Genomic_DNA"/>
</dbReference>
<dbReference type="AlphaFoldDB" id="A0AAJ0GX17"/>
<sequence length="1030" mass="109969">MERANAGSLRRLVPLVSTLALSVVAFASSSTAASSTGFASPPANVRPKFRYWLPDAGVSEDVLRADIANISAVGAGGLEFIPFYMYGLVGSEYGLDSWAEDGYGTPKYKRIFKVAAQAVKDHGLVMDFAIGANQGQGAPAVPESRGLAVELLLGNTAIGPGETYTGSVPPPDEAVQAYLDGLGFQHPLEEWGSANLTGVIAAKVNKVTAPTGTGGIEGYLTHVDLDLDSAIDLTLAAAANGSLNFTPPEPNSTWRIFSFWEKYTNQKSCVGVAQASTVIANGSWTVDHFSVAGAKITTGFFDQHILDDADAAKLIKAVGNYAWEDSMEFLATLYWTPGLLDRFEKGRGYSLLKYLPVLFRPDNNWGAASPSYAEIFTSTNSTAVDLDYRRTLNEGYHEYLAYIDEWAKKTGTRGYSAQPAYNLPLNMLSGVPLVTAPELESLTFADNIDAYRQFTGAAHLSGRNIISSEAGAVQVAAYSQTVPEMLGIMTRSYAGGVNQVVVHGFPYSGAYYSTTWPGYTAFFYKFTDMWNQIQPAWQHLRDVFDFMGRTQWVVQQGTAKVDLALYLDKIPWTATTSYSSDNLRSAGYTYEYLSADNLGATQATVTQGILAADGPAYKALIFKGQTTISVSGAENVLRLARAGLPIIIVGTPPQEADSATPGAQSSVRSLMQKILASKNTHQVSDVSGVPKALSDLGLTPRVAIGCEGGQIYPVWRNDASSGVDYVYLFNQGGSVSSCPLTFSVSKNVLPFVYDAWTGNKTALFTYGRSSAGLTAEVSLATNQTMILAFKPSSASGGVKCPLTATNGTKPIFKSVTSGMTTVGLFGPTTIESTSGKHWSFDVAVPAPTNLTSWNITIKSWHSASNRSAVQTAVTTTSFADHSLVAWKLLGDGYEAVSGLGVYSAAFTVPAGVRKGKLGARLRLGPVDNTVRVWVDGRALPPVDITNAVVDIGDALWSNAAPGSSHVVQVEASSTLFNRVKADLDTVMVFGAPASYLQPQYASDESKDHGLLGPVVVEWYVEQELADKGNC</sequence>
<dbReference type="PANTHER" id="PTHR36848:SF2">
    <property type="entry name" value="SECRETED PROTEIN"/>
    <property type="match status" value="1"/>
</dbReference>
<evidence type="ECO:0000313" key="3">
    <source>
        <dbReference type="Proteomes" id="UP001273166"/>
    </source>
</evidence>
<dbReference type="Proteomes" id="UP001273166">
    <property type="component" value="Unassembled WGS sequence"/>
</dbReference>
<keyword evidence="1" id="KW-0732">Signal</keyword>
<comment type="caution">
    <text evidence="2">The sequence shown here is derived from an EMBL/GenBank/DDBJ whole genome shotgun (WGS) entry which is preliminary data.</text>
</comment>
<evidence type="ECO:0000313" key="2">
    <source>
        <dbReference type="EMBL" id="KAK3307732.1"/>
    </source>
</evidence>
<accession>A0AAJ0GX17</accession>
<reference evidence="2" key="1">
    <citation type="journal article" date="2023" name="Mol. Phylogenet. Evol.">
        <title>Genome-scale phylogeny and comparative genomics of the fungal order Sordariales.</title>
        <authorList>
            <person name="Hensen N."/>
            <person name="Bonometti L."/>
            <person name="Westerberg I."/>
            <person name="Brannstrom I.O."/>
            <person name="Guillou S."/>
            <person name="Cros-Aarteil S."/>
            <person name="Calhoun S."/>
            <person name="Haridas S."/>
            <person name="Kuo A."/>
            <person name="Mondo S."/>
            <person name="Pangilinan J."/>
            <person name="Riley R."/>
            <person name="LaButti K."/>
            <person name="Andreopoulos B."/>
            <person name="Lipzen A."/>
            <person name="Chen C."/>
            <person name="Yan M."/>
            <person name="Daum C."/>
            <person name="Ng V."/>
            <person name="Clum A."/>
            <person name="Steindorff A."/>
            <person name="Ohm R.A."/>
            <person name="Martin F."/>
            <person name="Silar P."/>
            <person name="Natvig D.O."/>
            <person name="Lalanne C."/>
            <person name="Gautier V."/>
            <person name="Ament-Velasquez S.L."/>
            <person name="Kruys A."/>
            <person name="Hutchinson M.I."/>
            <person name="Powell A.J."/>
            <person name="Barry K."/>
            <person name="Miller A.N."/>
            <person name="Grigoriev I.V."/>
            <person name="Debuchy R."/>
            <person name="Gladieux P."/>
            <person name="Hiltunen Thoren M."/>
            <person name="Johannesson H."/>
        </authorList>
    </citation>
    <scope>NUCLEOTIDE SEQUENCE</scope>
    <source>
        <strain evidence="2">CBS 333.67</strain>
    </source>
</reference>
<dbReference type="InterPro" id="IPR053161">
    <property type="entry name" value="Ulvan_degrading_GH"/>
</dbReference>
<feature type="chain" id="PRO_5042572929" description="Secreted protein" evidence="1">
    <location>
        <begin position="28"/>
        <end position="1030"/>
    </location>
</feature>
<dbReference type="PANTHER" id="PTHR36848">
    <property type="entry name" value="DNA-BINDING PROTEIN (PUTATIVE SECRETED PROTEIN)-RELATED"/>
    <property type="match status" value="1"/>
</dbReference>
<dbReference type="RefSeq" id="XP_062723512.1">
    <property type="nucleotide sequence ID" value="XM_062868627.1"/>
</dbReference>
<proteinExistence type="predicted"/>
<dbReference type="Pfam" id="PF17132">
    <property type="entry name" value="Glyco_hydro_106"/>
    <property type="match status" value="1"/>
</dbReference>